<evidence type="ECO:0000313" key="2">
    <source>
        <dbReference type="Proteomes" id="UP000660885"/>
    </source>
</evidence>
<gene>
    <name evidence="1" type="ORF">JMJ56_24150</name>
</gene>
<dbReference type="EMBL" id="JAETWB010000021">
    <property type="protein sequence ID" value="MBL6081101.1"/>
    <property type="molecule type" value="Genomic_DNA"/>
</dbReference>
<comment type="caution">
    <text evidence="1">The sequence shown here is derived from an EMBL/GenBank/DDBJ whole genome shotgun (WGS) entry which is preliminary data.</text>
</comment>
<proteinExistence type="predicted"/>
<dbReference type="Proteomes" id="UP000660885">
    <property type="component" value="Unassembled WGS sequence"/>
</dbReference>
<dbReference type="RefSeq" id="WP_202834326.1">
    <property type="nucleotide sequence ID" value="NZ_JAETWB010000021.1"/>
</dbReference>
<protein>
    <submittedName>
        <fullName evidence="1">Uncharacterized protein</fullName>
    </submittedName>
</protein>
<keyword evidence="2" id="KW-1185">Reference proteome</keyword>
<name>A0ABS1UCX5_9PROT</name>
<accession>A0ABS1UCX5</accession>
<organism evidence="1 2">
    <name type="scientific">Belnapia arida</name>
    <dbReference type="NCBI Taxonomy" id="2804533"/>
    <lineage>
        <taxon>Bacteria</taxon>
        <taxon>Pseudomonadati</taxon>
        <taxon>Pseudomonadota</taxon>
        <taxon>Alphaproteobacteria</taxon>
        <taxon>Acetobacterales</taxon>
        <taxon>Roseomonadaceae</taxon>
        <taxon>Belnapia</taxon>
    </lineage>
</organism>
<evidence type="ECO:0000313" key="1">
    <source>
        <dbReference type="EMBL" id="MBL6081101.1"/>
    </source>
</evidence>
<reference evidence="1 2" key="1">
    <citation type="submission" date="2021-01" db="EMBL/GenBank/DDBJ databases">
        <title>Belnapia mucosa sp. nov. and Belnapia arida sp. nov., isolated from the Tabernas Desert (Almeria, Spain).</title>
        <authorList>
            <person name="Molina-Menor E."/>
            <person name="Vidal-Verdu A."/>
            <person name="Calonge A."/>
            <person name="Satari L."/>
            <person name="Pereto J."/>
            <person name="Porcar M."/>
        </authorList>
    </citation>
    <scope>NUCLEOTIDE SEQUENCE [LARGE SCALE GENOMIC DNA]</scope>
    <source>
        <strain evidence="1 2">T18</strain>
    </source>
</reference>
<sequence length="214" mass="23473">MLPLQPDDSLAGRIVAASIRHSHWLCRHPDCVNIVYVEGVDEQGCEVLRRRDAFDDLRVLLRIASGGRPEIVGAWHATTASGRAAVETPAEPEGAPRLAAGQHRAWVIGRTAIGTELEQEALIQALPLLVTRDADRNFRRKGDPPERGIFLIDQHGGHDAPRERVGGIGAGCLVGRSQDGHRSFMARLREDPRWRVNAAHLFTTSILQAKQVAS</sequence>